<accession>A0A2T0QKU5</accession>
<reference evidence="6 7" key="1">
    <citation type="submission" date="2018-03" db="EMBL/GenBank/DDBJ databases">
        <title>Genomic Encyclopedia of Archaeal and Bacterial Type Strains, Phase II (KMG-II): from individual species to whole genera.</title>
        <authorList>
            <person name="Goeker M."/>
        </authorList>
    </citation>
    <scope>NUCLEOTIDE SEQUENCE [LARGE SCALE GENOMIC DNA]</scope>
    <source>
        <strain evidence="6 7">DSM 19711</strain>
    </source>
</reference>
<evidence type="ECO:0000256" key="4">
    <source>
        <dbReference type="ARBA" id="ARBA00023125"/>
    </source>
</evidence>
<organism evidence="6 7">
    <name type="scientific">Kineococcus rhizosphaerae</name>
    <dbReference type="NCBI Taxonomy" id="559628"/>
    <lineage>
        <taxon>Bacteria</taxon>
        <taxon>Bacillati</taxon>
        <taxon>Actinomycetota</taxon>
        <taxon>Actinomycetes</taxon>
        <taxon>Kineosporiales</taxon>
        <taxon>Kineosporiaceae</taxon>
        <taxon>Kineococcus</taxon>
    </lineage>
</organism>
<dbReference type="EMBL" id="PVZF01000042">
    <property type="protein sequence ID" value="PRY04974.1"/>
    <property type="molecule type" value="Genomic_DNA"/>
</dbReference>
<protein>
    <submittedName>
        <fullName evidence="6">Mutator family transposase</fullName>
    </submittedName>
</protein>
<keyword evidence="5" id="KW-0233">DNA recombination</keyword>
<dbReference type="Pfam" id="PF00872">
    <property type="entry name" value="Transposase_mut"/>
    <property type="match status" value="1"/>
</dbReference>
<proteinExistence type="inferred from homology"/>
<name>A0A2T0QKU5_9ACTN</name>
<evidence type="ECO:0000313" key="6">
    <source>
        <dbReference type="EMBL" id="PRY04974.1"/>
    </source>
</evidence>
<dbReference type="GO" id="GO:0003677">
    <property type="term" value="F:DNA binding"/>
    <property type="evidence" value="ECO:0007669"/>
    <property type="project" value="UniProtKB-KW"/>
</dbReference>
<evidence type="ECO:0000256" key="3">
    <source>
        <dbReference type="ARBA" id="ARBA00022578"/>
    </source>
</evidence>
<dbReference type="AlphaFoldDB" id="A0A2T0QKU5"/>
<sequence length="86" mass="9245">MALKDQSALSTLLDALTTADDGALMRRLLQGTLQGLIDAEAEHHIGAGLHERSATRTTQRNKTRDRLVATTAGDVHVKIPKTRTGS</sequence>
<dbReference type="OrthoDB" id="9793302at2"/>
<evidence type="ECO:0000256" key="5">
    <source>
        <dbReference type="ARBA" id="ARBA00023172"/>
    </source>
</evidence>
<dbReference type="GO" id="GO:0006313">
    <property type="term" value="P:DNA transposition"/>
    <property type="evidence" value="ECO:0007669"/>
    <property type="project" value="InterPro"/>
</dbReference>
<keyword evidence="7" id="KW-1185">Reference proteome</keyword>
<keyword evidence="4" id="KW-0238">DNA-binding</keyword>
<gene>
    <name evidence="6" type="ORF">CLV37_1427</name>
</gene>
<dbReference type="InterPro" id="IPR001207">
    <property type="entry name" value="Transposase_mutator"/>
</dbReference>
<evidence type="ECO:0000256" key="1">
    <source>
        <dbReference type="ARBA" id="ARBA00002190"/>
    </source>
</evidence>
<comment type="caution">
    <text evidence="6">The sequence shown here is derived from an EMBL/GenBank/DDBJ whole genome shotgun (WGS) entry which is preliminary data.</text>
</comment>
<dbReference type="GO" id="GO:0004803">
    <property type="term" value="F:transposase activity"/>
    <property type="evidence" value="ECO:0007669"/>
    <property type="project" value="InterPro"/>
</dbReference>
<comment type="similarity">
    <text evidence="2">Belongs to the transposase mutator family.</text>
</comment>
<keyword evidence="3" id="KW-0815">Transposition</keyword>
<evidence type="ECO:0000313" key="7">
    <source>
        <dbReference type="Proteomes" id="UP000238083"/>
    </source>
</evidence>
<dbReference type="Proteomes" id="UP000238083">
    <property type="component" value="Unassembled WGS sequence"/>
</dbReference>
<evidence type="ECO:0000256" key="2">
    <source>
        <dbReference type="ARBA" id="ARBA00010961"/>
    </source>
</evidence>
<comment type="function">
    <text evidence="1">Required for the transposition of the insertion element.</text>
</comment>